<dbReference type="EMBL" id="JBHSQO010000065">
    <property type="protein sequence ID" value="MFC6094484.1"/>
    <property type="molecule type" value="Genomic_DNA"/>
</dbReference>
<organism evidence="1 2">
    <name type="scientific">Saccharothrix lopnurensis</name>
    <dbReference type="NCBI Taxonomy" id="1670621"/>
    <lineage>
        <taxon>Bacteria</taxon>
        <taxon>Bacillati</taxon>
        <taxon>Actinomycetota</taxon>
        <taxon>Actinomycetes</taxon>
        <taxon>Pseudonocardiales</taxon>
        <taxon>Pseudonocardiaceae</taxon>
        <taxon>Saccharothrix</taxon>
    </lineage>
</organism>
<proteinExistence type="predicted"/>
<dbReference type="PROSITE" id="PS51318">
    <property type="entry name" value="TAT"/>
    <property type="match status" value="1"/>
</dbReference>
<protein>
    <submittedName>
        <fullName evidence="1">Uncharacterized protein</fullName>
    </submittedName>
</protein>
<reference evidence="2" key="1">
    <citation type="journal article" date="2019" name="Int. J. Syst. Evol. Microbiol.">
        <title>The Global Catalogue of Microorganisms (GCM) 10K type strain sequencing project: providing services to taxonomists for standard genome sequencing and annotation.</title>
        <authorList>
            <consortium name="The Broad Institute Genomics Platform"/>
            <consortium name="The Broad Institute Genome Sequencing Center for Infectious Disease"/>
            <person name="Wu L."/>
            <person name="Ma J."/>
        </authorList>
    </citation>
    <scope>NUCLEOTIDE SEQUENCE [LARGE SCALE GENOMIC DNA]</scope>
    <source>
        <strain evidence="2">CGMCC 4.7246</strain>
    </source>
</reference>
<accession>A0ABW1PH43</accession>
<evidence type="ECO:0000313" key="2">
    <source>
        <dbReference type="Proteomes" id="UP001596220"/>
    </source>
</evidence>
<dbReference type="Proteomes" id="UP001596220">
    <property type="component" value="Unassembled WGS sequence"/>
</dbReference>
<dbReference type="InterPro" id="IPR006311">
    <property type="entry name" value="TAT_signal"/>
</dbReference>
<evidence type="ECO:0000313" key="1">
    <source>
        <dbReference type="EMBL" id="MFC6094484.1"/>
    </source>
</evidence>
<comment type="caution">
    <text evidence="1">The sequence shown here is derived from an EMBL/GenBank/DDBJ whole genome shotgun (WGS) entry which is preliminary data.</text>
</comment>
<keyword evidence="2" id="KW-1185">Reference proteome</keyword>
<sequence>MPHPVARRAFLRASAPGRGGATFPDEVWAAADVDAVARTARRASCAR</sequence>
<dbReference type="RefSeq" id="WP_380642780.1">
    <property type="nucleotide sequence ID" value="NZ_JBHSQO010000065.1"/>
</dbReference>
<gene>
    <name evidence="1" type="ORF">ACFP3R_34900</name>
</gene>
<name>A0ABW1PH43_9PSEU</name>